<proteinExistence type="predicted"/>
<evidence type="ECO:0000313" key="3">
    <source>
        <dbReference type="Proteomes" id="UP000327000"/>
    </source>
</evidence>
<evidence type="ECO:0000259" key="1">
    <source>
        <dbReference type="PROSITE" id="PS51186"/>
    </source>
</evidence>
<dbReference type="CDD" id="cd04301">
    <property type="entry name" value="NAT_SF"/>
    <property type="match status" value="1"/>
</dbReference>
<keyword evidence="2" id="KW-0808">Transferase</keyword>
<dbReference type="GO" id="GO:1990189">
    <property type="term" value="F:protein N-terminal-serine acetyltransferase activity"/>
    <property type="evidence" value="ECO:0007669"/>
    <property type="project" value="TreeGrafter"/>
</dbReference>
<dbReference type="GO" id="GO:0005737">
    <property type="term" value="C:cytoplasm"/>
    <property type="evidence" value="ECO:0007669"/>
    <property type="project" value="TreeGrafter"/>
</dbReference>
<organism evidence="2 3">
    <name type="scientific">Streptomyces mobaraensis</name>
    <name type="common">Streptoverticillium mobaraense</name>
    <dbReference type="NCBI Taxonomy" id="35621"/>
    <lineage>
        <taxon>Bacteria</taxon>
        <taxon>Bacillati</taxon>
        <taxon>Actinomycetota</taxon>
        <taxon>Actinomycetes</taxon>
        <taxon>Kitasatosporales</taxon>
        <taxon>Streptomycetaceae</taxon>
        <taxon>Streptomyces</taxon>
    </lineage>
</organism>
<dbReference type="Gene3D" id="3.40.630.30">
    <property type="match status" value="1"/>
</dbReference>
<dbReference type="Proteomes" id="UP000327000">
    <property type="component" value="Unassembled WGS sequence"/>
</dbReference>
<dbReference type="AlphaFoldDB" id="A0A5N5W5U5"/>
<dbReference type="PANTHER" id="PTHR43441">
    <property type="entry name" value="RIBOSOMAL-PROTEIN-SERINE ACETYLTRANSFERASE"/>
    <property type="match status" value="1"/>
</dbReference>
<dbReference type="InterPro" id="IPR000182">
    <property type="entry name" value="GNAT_dom"/>
</dbReference>
<dbReference type="PROSITE" id="PS51186">
    <property type="entry name" value="GNAT"/>
    <property type="match status" value="1"/>
</dbReference>
<keyword evidence="3" id="KW-1185">Reference proteome</keyword>
<reference evidence="2 3" key="1">
    <citation type="journal article" date="2019" name="Microb. Cell Fact.">
        <title>Exploring novel herbicidin analogues by transcriptional regulator overexpression and MS/MS molecular networking.</title>
        <authorList>
            <person name="Shi Y."/>
            <person name="Gu R."/>
            <person name="Li Y."/>
            <person name="Wang X."/>
            <person name="Ren W."/>
            <person name="Li X."/>
            <person name="Wang L."/>
            <person name="Xie Y."/>
            <person name="Hong B."/>
        </authorList>
    </citation>
    <scope>NUCLEOTIDE SEQUENCE [LARGE SCALE GENOMIC DNA]</scope>
    <source>
        <strain evidence="2 3">US-43</strain>
    </source>
</reference>
<dbReference type="InterPro" id="IPR051908">
    <property type="entry name" value="Ribosomal_N-acetyltransferase"/>
</dbReference>
<dbReference type="PANTHER" id="PTHR43441:SF6">
    <property type="entry name" value="N-ACETYLTRANSFERASE DOMAIN-CONTAINING PROTEIN"/>
    <property type="match status" value="1"/>
</dbReference>
<protein>
    <submittedName>
        <fullName evidence="2">GNAT family N-acetyltransferase</fullName>
    </submittedName>
</protein>
<dbReference type="RefSeq" id="WP_040889058.1">
    <property type="nucleotide sequence ID" value="NZ_VOKX01000069.1"/>
</dbReference>
<accession>A0A5N5W5U5</accession>
<dbReference type="GO" id="GO:0008999">
    <property type="term" value="F:protein-N-terminal-alanine acetyltransferase activity"/>
    <property type="evidence" value="ECO:0007669"/>
    <property type="project" value="TreeGrafter"/>
</dbReference>
<comment type="caution">
    <text evidence="2">The sequence shown here is derived from an EMBL/GenBank/DDBJ whole genome shotgun (WGS) entry which is preliminary data.</text>
</comment>
<dbReference type="InterPro" id="IPR016181">
    <property type="entry name" value="Acyl_CoA_acyltransferase"/>
</dbReference>
<sequence>MDDLVTTRLILHRLTVAEAENIAAERPERLPHWVPGYPEDDDVKAAQRFLTAEREGPGRHPGAYEIRRREDGRVVGGLDFHGPADADGAVTVGYGLLPAERGKGYASEALRAALESARERGIRCVKGDADHDNVPSHRVMTAAGMRRVGEDERVKYYVAEWEPERLQTAST</sequence>
<dbReference type="Pfam" id="PF13302">
    <property type="entry name" value="Acetyltransf_3"/>
    <property type="match status" value="1"/>
</dbReference>
<name>A0A5N5W5U5_STRMB</name>
<dbReference type="OrthoDB" id="4543915at2"/>
<dbReference type="EMBL" id="VOKX01000069">
    <property type="protein sequence ID" value="KAB7839955.1"/>
    <property type="molecule type" value="Genomic_DNA"/>
</dbReference>
<dbReference type="SUPFAM" id="SSF55729">
    <property type="entry name" value="Acyl-CoA N-acyltransferases (Nat)"/>
    <property type="match status" value="1"/>
</dbReference>
<evidence type="ECO:0000313" key="2">
    <source>
        <dbReference type="EMBL" id="KAB7839955.1"/>
    </source>
</evidence>
<feature type="domain" description="N-acetyltransferase" evidence="1">
    <location>
        <begin position="20"/>
        <end position="167"/>
    </location>
</feature>
<gene>
    <name evidence="2" type="ORF">FRZ00_20775</name>
</gene>